<reference evidence="4" key="1">
    <citation type="journal article" date="2020" name="mSystems">
        <title>Genome- and Community-Level Interaction Insights into Carbon Utilization and Element Cycling Functions of Hydrothermarchaeota in Hydrothermal Sediment.</title>
        <authorList>
            <person name="Zhou Z."/>
            <person name="Liu Y."/>
            <person name="Xu W."/>
            <person name="Pan J."/>
            <person name="Luo Z.H."/>
            <person name="Li M."/>
        </authorList>
    </citation>
    <scope>NUCLEOTIDE SEQUENCE [LARGE SCALE GENOMIC DNA]</scope>
    <source>
        <strain evidence="4">SpSt-123</strain>
    </source>
</reference>
<feature type="domain" description="Spt4/RpoE2 zinc finger" evidence="3">
    <location>
        <begin position="8"/>
        <end position="68"/>
    </location>
</feature>
<keyword evidence="4" id="KW-0240">DNA-directed RNA polymerase</keyword>
<evidence type="ECO:0000256" key="1">
    <source>
        <dbReference type="ARBA" id="ARBA00023163"/>
    </source>
</evidence>
<dbReference type="Gene3D" id="2.20.28.90">
    <property type="match status" value="1"/>
</dbReference>
<dbReference type="SUPFAM" id="SSF63393">
    <property type="entry name" value="RNA polymerase subunits"/>
    <property type="match status" value="1"/>
</dbReference>
<feature type="binding site" evidence="2">
    <location>
        <position position="25"/>
    </location>
    <ligand>
        <name>Zn(2+)</name>
        <dbReference type="ChEBI" id="CHEBI:29105"/>
    </ligand>
</feature>
<dbReference type="GO" id="GO:0000428">
    <property type="term" value="C:DNA-directed RNA polymerase complex"/>
    <property type="evidence" value="ECO:0007669"/>
    <property type="project" value="UniProtKB-KW"/>
</dbReference>
<dbReference type="EMBL" id="DSDY01000053">
    <property type="protein sequence ID" value="HDS10312.1"/>
    <property type="molecule type" value="Genomic_DNA"/>
</dbReference>
<dbReference type="PANTHER" id="PTHR40704:SF1">
    <property type="entry name" value="TRANSCRIPTION ELONGATION FACTOR SPT4"/>
    <property type="match status" value="1"/>
</dbReference>
<evidence type="ECO:0000313" key="4">
    <source>
        <dbReference type="EMBL" id="HDS10312.1"/>
    </source>
</evidence>
<dbReference type="Pfam" id="PF06093">
    <property type="entry name" value="Spt4"/>
    <property type="match status" value="1"/>
</dbReference>
<evidence type="ECO:0000256" key="2">
    <source>
        <dbReference type="HAMAP-Rule" id="MF_00949"/>
    </source>
</evidence>
<dbReference type="InterPro" id="IPR038589">
    <property type="entry name" value="Spt4_dom_sf"/>
</dbReference>
<dbReference type="SMART" id="SM01389">
    <property type="entry name" value="Spt4"/>
    <property type="match status" value="1"/>
</dbReference>
<dbReference type="GO" id="GO:0008270">
    <property type="term" value="F:zinc ion binding"/>
    <property type="evidence" value="ECO:0007669"/>
    <property type="project" value="UniProtKB-UniRule"/>
</dbReference>
<keyword evidence="2" id="KW-0479">Metal-binding</keyword>
<feature type="binding site" evidence="2">
    <location>
        <position position="11"/>
    </location>
    <ligand>
        <name>Zn(2+)</name>
        <dbReference type="ChEBI" id="CHEBI:29105"/>
    </ligand>
</feature>
<gene>
    <name evidence="2" type="primary">spt4</name>
    <name evidence="4" type="ORF">ENO04_01620</name>
</gene>
<keyword evidence="2" id="KW-0862">Zinc</keyword>
<dbReference type="InterPro" id="IPR029040">
    <property type="entry name" value="RPABC4/Spt4"/>
</dbReference>
<comment type="caution">
    <text evidence="4">The sequence shown here is derived from an EMBL/GenBank/DDBJ whole genome shotgun (WGS) entry which is preliminary data.</text>
</comment>
<dbReference type="InterPro" id="IPR007178">
    <property type="entry name" value="Spt4_arch"/>
</dbReference>
<dbReference type="HAMAP" id="MF_00949">
    <property type="entry name" value="Spt4_arch"/>
    <property type="match status" value="1"/>
</dbReference>
<evidence type="ECO:0000259" key="3">
    <source>
        <dbReference type="SMART" id="SM01389"/>
    </source>
</evidence>
<proteinExistence type="inferred from homology"/>
<feature type="binding site" evidence="2">
    <location>
        <position position="14"/>
    </location>
    <ligand>
        <name>Zn(2+)</name>
        <dbReference type="ChEBI" id="CHEBI:29105"/>
    </ligand>
</feature>
<accession>A0A7C1IHP7</accession>
<comment type="function">
    <text evidence="2">Stimulates transcription elongation.</text>
</comment>
<dbReference type="InterPro" id="IPR022800">
    <property type="entry name" value="Spt4/RpoE2_Znf"/>
</dbReference>
<sequence length="68" mass="7563">MSATKKDLKACLNCRYLVPNDVEVCPNCGSKRFTDEWEGFVIIIDPEKSSVAKSLGISKPGKYAIKIR</sequence>
<keyword evidence="1 2" id="KW-0804">Transcription</keyword>
<dbReference type="GO" id="GO:0006355">
    <property type="term" value="P:regulation of DNA-templated transcription"/>
    <property type="evidence" value="ECO:0007669"/>
    <property type="project" value="UniProtKB-UniRule"/>
</dbReference>
<organism evidence="4">
    <name type="scientific">Fervidicoccus fontis</name>
    <dbReference type="NCBI Taxonomy" id="683846"/>
    <lineage>
        <taxon>Archaea</taxon>
        <taxon>Thermoproteota</taxon>
        <taxon>Thermoprotei</taxon>
        <taxon>Fervidicoccales</taxon>
        <taxon>Fervidicoccaceae</taxon>
        <taxon>Fervidicoccus</taxon>
    </lineage>
</organism>
<feature type="binding site" evidence="2">
    <location>
        <position position="28"/>
    </location>
    <ligand>
        <name>Zn(2+)</name>
        <dbReference type="ChEBI" id="CHEBI:29105"/>
    </ligand>
</feature>
<protein>
    <recommendedName>
        <fullName evidence="2">Transcription elongation factor Spt4</fullName>
    </recommendedName>
</protein>
<dbReference type="AlphaFoldDB" id="A0A7C1IHP7"/>
<comment type="similarity">
    <text evidence="2">Belongs to the archaeal Spt4 family.</text>
</comment>
<keyword evidence="2" id="KW-0805">Transcription regulation</keyword>
<dbReference type="NCBIfam" id="NF041664">
    <property type="entry name" value="RNAP_arch_Epp"/>
    <property type="match status" value="1"/>
</dbReference>
<name>A0A7C1IHP7_9CREN</name>
<dbReference type="PANTHER" id="PTHR40704">
    <property type="entry name" value="TRANSCRIPTION ELONGATION FACTOR SPT4"/>
    <property type="match status" value="1"/>
</dbReference>
<comment type="subunit">
    <text evidence="2">Heterodimer composed of Spt4 and Spt5.</text>
</comment>